<name>A0A165R115_EXIGL</name>
<dbReference type="InterPro" id="IPR018466">
    <property type="entry name" value="Kre9/Knh1-like_N"/>
</dbReference>
<dbReference type="Pfam" id="PF10342">
    <property type="entry name" value="Kre9_KNH"/>
    <property type="match status" value="1"/>
</dbReference>
<gene>
    <name evidence="3" type="ORF">EXIGLDRAFT_599312</name>
</gene>
<dbReference type="Proteomes" id="UP000077266">
    <property type="component" value="Unassembled WGS sequence"/>
</dbReference>
<accession>A0A165R115</accession>
<dbReference type="OrthoDB" id="5316007at2759"/>
<evidence type="ECO:0000313" key="3">
    <source>
        <dbReference type="EMBL" id="KZW04343.1"/>
    </source>
</evidence>
<dbReference type="EMBL" id="KV425882">
    <property type="protein sequence ID" value="KZW04343.1"/>
    <property type="molecule type" value="Genomic_DNA"/>
</dbReference>
<reference evidence="3 4" key="1">
    <citation type="journal article" date="2016" name="Mol. Biol. Evol.">
        <title>Comparative Genomics of Early-Diverging Mushroom-Forming Fungi Provides Insights into the Origins of Lignocellulose Decay Capabilities.</title>
        <authorList>
            <person name="Nagy L.G."/>
            <person name="Riley R."/>
            <person name="Tritt A."/>
            <person name="Adam C."/>
            <person name="Daum C."/>
            <person name="Floudas D."/>
            <person name="Sun H."/>
            <person name="Yadav J.S."/>
            <person name="Pangilinan J."/>
            <person name="Larsson K.H."/>
            <person name="Matsuura K."/>
            <person name="Barry K."/>
            <person name="Labutti K."/>
            <person name="Kuo R."/>
            <person name="Ohm R.A."/>
            <person name="Bhattacharya S.S."/>
            <person name="Shirouzu T."/>
            <person name="Yoshinaga Y."/>
            <person name="Martin F.M."/>
            <person name="Grigoriev I.V."/>
            <person name="Hibbett D.S."/>
        </authorList>
    </citation>
    <scope>NUCLEOTIDE SEQUENCE [LARGE SCALE GENOMIC DNA]</scope>
    <source>
        <strain evidence="3 4">HHB12029</strain>
    </source>
</reference>
<evidence type="ECO:0000259" key="2">
    <source>
        <dbReference type="Pfam" id="PF10342"/>
    </source>
</evidence>
<sequence length="115" mass="12377">MYDVWSASGPNTLSWDRVVSDSHNFSAVLVNQDRAVLPVNNYLLLSTVDGTRGTIQVSPAKGLLPVGDGFQVNLVKSQREVNTIYAQSQQFSIVASTNAAPLSSTPLAIDPLFVQ</sequence>
<evidence type="ECO:0000256" key="1">
    <source>
        <dbReference type="ARBA" id="ARBA00022729"/>
    </source>
</evidence>
<keyword evidence="4" id="KW-1185">Reference proteome</keyword>
<evidence type="ECO:0000313" key="4">
    <source>
        <dbReference type="Proteomes" id="UP000077266"/>
    </source>
</evidence>
<protein>
    <recommendedName>
        <fullName evidence="2">Yeast cell wall synthesis Kre9/Knh1-like N-terminal domain-containing protein</fullName>
    </recommendedName>
</protein>
<dbReference type="InParanoid" id="A0A165R115"/>
<keyword evidence="1" id="KW-0732">Signal</keyword>
<dbReference type="AlphaFoldDB" id="A0A165R115"/>
<dbReference type="STRING" id="1314781.A0A165R115"/>
<proteinExistence type="predicted"/>
<organism evidence="3 4">
    <name type="scientific">Exidia glandulosa HHB12029</name>
    <dbReference type="NCBI Taxonomy" id="1314781"/>
    <lineage>
        <taxon>Eukaryota</taxon>
        <taxon>Fungi</taxon>
        <taxon>Dikarya</taxon>
        <taxon>Basidiomycota</taxon>
        <taxon>Agaricomycotina</taxon>
        <taxon>Agaricomycetes</taxon>
        <taxon>Auriculariales</taxon>
        <taxon>Exidiaceae</taxon>
        <taxon>Exidia</taxon>
    </lineage>
</organism>
<feature type="domain" description="Yeast cell wall synthesis Kre9/Knh1-like N-terminal" evidence="2">
    <location>
        <begin position="3"/>
        <end position="93"/>
    </location>
</feature>